<evidence type="ECO:0000313" key="1">
    <source>
        <dbReference type="EMBL" id="AKM07374.1"/>
    </source>
</evidence>
<dbReference type="KEGG" id="amx:AM2010_1301"/>
<organism evidence="1 2">
    <name type="scientific">Pelagerythrobacter marensis</name>
    <dbReference type="NCBI Taxonomy" id="543877"/>
    <lineage>
        <taxon>Bacteria</taxon>
        <taxon>Pseudomonadati</taxon>
        <taxon>Pseudomonadota</taxon>
        <taxon>Alphaproteobacteria</taxon>
        <taxon>Sphingomonadales</taxon>
        <taxon>Erythrobacteraceae</taxon>
        <taxon>Pelagerythrobacter</taxon>
    </lineage>
</organism>
<evidence type="ECO:0000313" key="2">
    <source>
        <dbReference type="Proteomes" id="UP000037643"/>
    </source>
</evidence>
<dbReference type="AlphaFoldDB" id="A0A0G3X9T3"/>
<dbReference type="PATRIC" id="fig|543877.4.peg.1321"/>
<name>A0A0G3X9T3_9SPHN</name>
<dbReference type="EMBL" id="CP011805">
    <property type="protein sequence ID" value="AKM07374.1"/>
    <property type="molecule type" value="Genomic_DNA"/>
</dbReference>
<keyword evidence="2" id="KW-1185">Reference proteome</keyword>
<gene>
    <name evidence="1" type="ORF">AM2010_1301</name>
</gene>
<dbReference type="Proteomes" id="UP000037643">
    <property type="component" value="Chromosome"/>
</dbReference>
<protein>
    <submittedName>
        <fullName evidence="1">Uncharacterized protein</fullName>
    </submittedName>
</protein>
<accession>A0A0G3X9T3</accession>
<reference evidence="1 2" key="1">
    <citation type="submission" date="2015-06" db="EMBL/GenBank/DDBJ databases">
        <authorList>
            <person name="Kim K.M."/>
        </authorList>
    </citation>
    <scope>NUCLEOTIDE SEQUENCE [LARGE SCALE GENOMIC DNA]</scope>
    <source>
        <strain evidence="1 2">KCTC 22370</strain>
    </source>
</reference>
<proteinExistence type="predicted"/>
<sequence length="73" mass="8260">MIGVTQMLPHWGSWQRVALTEGAFQAYTPSTTTLRVAVPLPQKGRTMRICSHFVLDFCNLFGYIPKSVFGSRR</sequence>
<dbReference type="STRING" id="543877.AM2010_1301"/>